<feature type="signal peptide" evidence="2">
    <location>
        <begin position="1"/>
        <end position="23"/>
    </location>
</feature>
<evidence type="ECO:0000256" key="2">
    <source>
        <dbReference type="SAM" id="SignalP"/>
    </source>
</evidence>
<accession>A0AAD5SEP8</accession>
<dbReference type="GO" id="GO:0005507">
    <property type="term" value="F:copper ion binding"/>
    <property type="evidence" value="ECO:0007669"/>
    <property type="project" value="InterPro"/>
</dbReference>
<keyword evidence="5" id="KW-1185">Reference proteome</keyword>
<feature type="compositionally biased region" description="Low complexity" evidence="1">
    <location>
        <begin position="527"/>
        <end position="540"/>
    </location>
</feature>
<feature type="domain" description="Superoxide dismutase copper/zinc binding" evidence="3">
    <location>
        <begin position="211"/>
        <end position="342"/>
    </location>
</feature>
<dbReference type="GO" id="GO:0034599">
    <property type="term" value="P:cellular response to oxidative stress"/>
    <property type="evidence" value="ECO:0007669"/>
    <property type="project" value="UniProtKB-ARBA"/>
</dbReference>
<dbReference type="PROSITE" id="PS00087">
    <property type="entry name" value="SOD_CU_ZN_1"/>
    <property type="match status" value="1"/>
</dbReference>
<feature type="compositionally biased region" description="Acidic residues" evidence="1">
    <location>
        <begin position="490"/>
        <end position="516"/>
    </location>
</feature>
<dbReference type="InterPro" id="IPR036423">
    <property type="entry name" value="SOD-like_Cu/Zn_dom_sf"/>
</dbReference>
<dbReference type="Proteomes" id="UP001212841">
    <property type="component" value="Unassembled WGS sequence"/>
</dbReference>
<reference evidence="4" key="1">
    <citation type="submission" date="2020-05" db="EMBL/GenBank/DDBJ databases">
        <title>Phylogenomic resolution of chytrid fungi.</title>
        <authorList>
            <person name="Stajich J.E."/>
            <person name="Amses K."/>
            <person name="Simmons R."/>
            <person name="Seto K."/>
            <person name="Myers J."/>
            <person name="Bonds A."/>
            <person name="Quandt C.A."/>
            <person name="Barry K."/>
            <person name="Liu P."/>
            <person name="Grigoriev I."/>
            <person name="Longcore J.E."/>
            <person name="James T.Y."/>
        </authorList>
    </citation>
    <scope>NUCLEOTIDE SEQUENCE</scope>
    <source>
        <strain evidence="4">JEL0318</strain>
    </source>
</reference>
<dbReference type="InterPro" id="IPR001424">
    <property type="entry name" value="SOD_Cu_Zn_dom"/>
</dbReference>
<feature type="compositionally biased region" description="Acidic residues" evidence="1">
    <location>
        <begin position="367"/>
        <end position="427"/>
    </location>
</feature>
<dbReference type="InterPro" id="IPR018152">
    <property type="entry name" value="SOD_Cu/Zn_BS"/>
</dbReference>
<dbReference type="PRINTS" id="PR00068">
    <property type="entry name" value="CUZNDISMTASE"/>
</dbReference>
<evidence type="ECO:0000313" key="4">
    <source>
        <dbReference type="EMBL" id="KAJ3052615.1"/>
    </source>
</evidence>
<feature type="domain" description="Superoxide dismutase copper/zinc binding" evidence="3">
    <location>
        <begin position="39"/>
        <end position="172"/>
    </location>
</feature>
<feature type="compositionally biased region" description="Acidic residues" evidence="1">
    <location>
        <begin position="446"/>
        <end position="460"/>
    </location>
</feature>
<name>A0AAD5SEP8_9FUNG</name>
<dbReference type="GO" id="GO:0006801">
    <property type="term" value="P:superoxide metabolic process"/>
    <property type="evidence" value="ECO:0007669"/>
    <property type="project" value="InterPro"/>
</dbReference>
<dbReference type="InterPro" id="IPR024134">
    <property type="entry name" value="SOD_Cu/Zn_/chaperone"/>
</dbReference>
<gene>
    <name evidence="4" type="ORF">HK097_005981</name>
</gene>
<evidence type="ECO:0000313" key="5">
    <source>
        <dbReference type="Proteomes" id="UP001212841"/>
    </source>
</evidence>
<feature type="chain" id="PRO_5042283622" description="Superoxide dismutase copper/zinc binding domain-containing protein" evidence="2">
    <location>
        <begin position="24"/>
        <end position="540"/>
    </location>
</feature>
<sequence length="540" mass="57004">MRGFISAGLAALASAFALQVAHAEPQAIVVLQSASDSTVSGTAAFHPPEGENPLVRVDISLQNLAPNSEHGFHIHAFGDISDPKGLATGGHFNPFNTTHACEDSEVRHAGDIGNVKADAEGNVVVTKHVKASLIPGEPDSIFGRGVIVHEKADDCVTQPTGNAGGRFAQGVIGYSTNSTAKASPSRPLRRILNLAARAVIAKTAISPLSITGTVTFTTNTKTTFLHLNLTGFEPNGVHGFHIHGFGNLSSTDGTALGGHFNPKNQPHGLPEAGDARHAGDFGSITADANGAVITTLESDLISLDPSADTAIYGRAIVVHELVDDGTTQPTGNAGKRLAQGVIGVANITAVAPPVTEPTSTATYELPVETEEPTETDGGEYETEEPEETNEYETDVESTETSGYEEEPSAAETDVYETETSGYEETDAYEPVSPTDEETEPAATETEGYETEIIYETETSEETQPVATETDAYEPVTPGYEQTEPAGTETEVYETEGGYEIESEVYETESAEYEETEPAAVETESVIEYETPAAEETAAYT</sequence>
<organism evidence="4 5">
    <name type="scientific">Rhizophlyctis rosea</name>
    <dbReference type="NCBI Taxonomy" id="64517"/>
    <lineage>
        <taxon>Eukaryota</taxon>
        <taxon>Fungi</taxon>
        <taxon>Fungi incertae sedis</taxon>
        <taxon>Chytridiomycota</taxon>
        <taxon>Chytridiomycota incertae sedis</taxon>
        <taxon>Chytridiomycetes</taxon>
        <taxon>Rhizophlyctidales</taxon>
        <taxon>Rhizophlyctidaceae</taxon>
        <taxon>Rhizophlyctis</taxon>
    </lineage>
</organism>
<evidence type="ECO:0000256" key="1">
    <source>
        <dbReference type="SAM" id="MobiDB-lite"/>
    </source>
</evidence>
<proteinExistence type="predicted"/>
<dbReference type="SUPFAM" id="SSF49329">
    <property type="entry name" value="Cu,Zn superoxide dismutase-like"/>
    <property type="match status" value="2"/>
</dbReference>
<protein>
    <recommendedName>
        <fullName evidence="3">Superoxide dismutase copper/zinc binding domain-containing protein</fullName>
    </recommendedName>
</protein>
<dbReference type="CDD" id="cd00305">
    <property type="entry name" value="Cu-Zn_Superoxide_Dismutase"/>
    <property type="match status" value="2"/>
</dbReference>
<feature type="region of interest" description="Disordered" evidence="1">
    <location>
        <begin position="353"/>
        <end position="540"/>
    </location>
</feature>
<dbReference type="EMBL" id="JADGJD010000280">
    <property type="protein sequence ID" value="KAJ3052615.1"/>
    <property type="molecule type" value="Genomic_DNA"/>
</dbReference>
<evidence type="ECO:0000259" key="3">
    <source>
        <dbReference type="Pfam" id="PF00080"/>
    </source>
</evidence>
<dbReference type="PANTHER" id="PTHR10003">
    <property type="entry name" value="SUPEROXIDE DISMUTASE CU-ZN -RELATED"/>
    <property type="match status" value="1"/>
</dbReference>
<dbReference type="Gene3D" id="2.60.40.200">
    <property type="entry name" value="Superoxide dismutase, copper/zinc binding domain"/>
    <property type="match status" value="2"/>
</dbReference>
<comment type="caution">
    <text evidence="4">The sequence shown here is derived from an EMBL/GenBank/DDBJ whole genome shotgun (WGS) entry which is preliminary data.</text>
</comment>
<dbReference type="Pfam" id="PF00080">
    <property type="entry name" value="Sod_Cu"/>
    <property type="match status" value="2"/>
</dbReference>
<keyword evidence="2" id="KW-0732">Signal</keyword>
<dbReference type="AlphaFoldDB" id="A0AAD5SEP8"/>